<protein>
    <submittedName>
        <fullName evidence="1">Uncharacterized protein</fullName>
    </submittedName>
</protein>
<dbReference type="AlphaFoldDB" id="A0A2X1XQ80"/>
<accession>A0A2X1XQ80</accession>
<dbReference type="RefSeq" id="WP_113051068.1">
    <property type="nucleotide sequence ID" value="NZ_UATL01000006.1"/>
</dbReference>
<dbReference type="OrthoDB" id="7833808at2"/>
<sequence length="136" mass="15602">MVRVSGWKLQTVDSKLILESMVRRSNKEFIAGKALDIAAFYSLLCLPTSLYEDVDLLCSIYWLQRLPLVDLFDNFCKIIENAIIEESLNEDDKALLLTLFNEIGINIKSIKISKIISYLNGNITNEFECEFDSQIK</sequence>
<organism evidence="1 2">
    <name type="scientific">Photobacterium damselae</name>
    <dbReference type="NCBI Taxonomy" id="38293"/>
    <lineage>
        <taxon>Bacteria</taxon>
        <taxon>Pseudomonadati</taxon>
        <taxon>Pseudomonadota</taxon>
        <taxon>Gammaproteobacteria</taxon>
        <taxon>Vibrionales</taxon>
        <taxon>Vibrionaceae</taxon>
        <taxon>Photobacterium</taxon>
    </lineage>
</organism>
<proteinExistence type="predicted"/>
<reference evidence="1 2" key="1">
    <citation type="submission" date="2018-06" db="EMBL/GenBank/DDBJ databases">
        <authorList>
            <consortium name="Pathogen Informatics"/>
            <person name="Doyle S."/>
        </authorList>
    </citation>
    <scope>NUCLEOTIDE SEQUENCE [LARGE SCALE GENOMIC DNA]</scope>
    <source>
        <strain evidence="1 2">NCTC11647</strain>
    </source>
</reference>
<dbReference type="EMBL" id="UATL01000006">
    <property type="protein sequence ID" value="SPY45290.1"/>
    <property type="molecule type" value="Genomic_DNA"/>
</dbReference>
<dbReference type="Proteomes" id="UP000251647">
    <property type="component" value="Unassembled WGS sequence"/>
</dbReference>
<evidence type="ECO:0000313" key="2">
    <source>
        <dbReference type="Proteomes" id="UP000251647"/>
    </source>
</evidence>
<evidence type="ECO:0000313" key="1">
    <source>
        <dbReference type="EMBL" id="SPY45290.1"/>
    </source>
</evidence>
<gene>
    <name evidence="1" type="ORF">NCTC11647_04038</name>
</gene>
<name>A0A2X1XQ80_PHODM</name>